<feature type="transmembrane region" description="Helical" evidence="1">
    <location>
        <begin position="124"/>
        <end position="143"/>
    </location>
</feature>
<proteinExistence type="predicted"/>
<evidence type="ECO:0000313" key="3">
    <source>
        <dbReference type="Proteomes" id="UP000198815"/>
    </source>
</evidence>
<dbReference type="PANTHER" id="PTHR35007">
    <property type="entry name" value="INTEGRAL MEMBRANE PROTEIN-RELATED"/>
    <property type="match status" value="1"/>
</dbReference>
<gene>
    <name evidence="2" type="ORF">SAMN05443377_12314</name>
</gene>
<feature type="transmembrane region" description="Helical" evidence="1">
    <location>
        <begin position="100"/>
        <end position="118"/>
    </location>
</feature>
<dbReference type="STRING" id="64702.SAMN05443377_12314"/>
<organism evidence="2 3">
    <name type="scientific">Propionibacterium cyclohexanicum</name>
    <dbReference type="NCBI Taxonomy" id="64702"/>
    <lineage>
        <taxon>Bacteria</taxon>
        <taxon>Bacillati</taxon>
        <taxon>Actinomycetota</taxon>
        <taxon>Actinomycetes</taxon>
        <taxon>Propionibacteriales</taxon>
        <taxon>Propionibacteriaceae</taxon>
        <taxon>Propionibacterium</taxon>
    </lineage>
</organism>
<keyword evidence="3" id="KW-1185">Reference proteome</keyword>
<evidence type="ECO:0008006" key="4">
    <source>
        <dbReference type="Google" id="ProtNLM"/>
    </source>
</evidence>
<feature type="transmembrane region" description="Helical" evidence="1">
    <location>
        <begin position="274"/>
        <end position="295"/>
    </location>
</feature>
<protein>
    <recommendedName>
        <fullName evidence="4">Type II secretion system (T2SS), protein F</fullName>
    </recommendedName>
</protein>
<evidence type="ECO:0000256" key="1">
    <source>
        <dbReference type="SAM" id="Phobius"/>
    </source>
</evidence>
<name>A0A1H9THK6_9ACTN</name>
<sequence length="301" mass="32009">MIDPPLLAALAGSLGAGGLFLATTGARRRPVRIADAFANLEGPPRETAMETAELAGPADSWLERVGAQVYVRGHVPLSETTRTLLRLHGRSIGDFVAEKLVLGTGGLLTPVLLALASATMGAPLGAPVQLAGLVLAVLGWFWPDLGLRRSAGRVRHDADEALLTLFDLVMLERMANRSATQSLEAAAEVSDVAVFRRVRGVLAQAGLEQQQPWSGLRSLAAELRLPALADLADIMQLDDQGASLTEALGARVEELRDAHLSAERIAANEANERMTLWMAVPVMIFGLAFICPPLMRMAGMS</sequence>
<keyword evidence="1" id="KW-0812">Transmembrane</keyword>
<dbReference type="OrthoDB" id="3826732at2"/>
<dbReference type="Proteomes" id="UP000198815">
    <property type="component" value="Unassembled WGS sequence"/>
</dbReference>
<reference evidence="3" key="1">
    <citation type="submission" date="2016-10" db="EMBL/GenBank/DDBJ databases">
        <authorList>
            <person name="Varghese N."/>
            <person name="Submissions S."/>
        </authorList>
    </citation>
    <scope>NUCLEOTIDE SEQUENCE [LARGE SCALE GENOMIC DNA]</scope>
    <source>
        <strain evidence="3">DSM 16859</strain>
    </source>
</reference>
<evidence type="ECO:0000313" key="2">
    <source>
        <dbReference type="EMBL" id="SER96517.1"/>
    </source>
</evidence>
<feature type="transmembrane region" description="Helical" evidence="1">
    <location>
        <begin position="6"/>
        <end position="23"/>
    </location>
</feature>
<dbReference type="PANTHER" id="PTHR35007:SF1">
    <property type="entry name" value="PILUS ASSEMBLY PROTEIN"/>
    <property type="match status" value="1"/>
</dbReference>
<accession>A0A1H9THK6</accession>
<dbReference type="RefSeq" id="WP_143052886.1">
    <property type="nucleotide sequence ID" value="NZ_FOGZ01000023.1"/>
</dbReference>
<dbReference type="EMBL" id="FOGZ01000023">
    <property type="protein sequence ID" value="SER96517.1"/>
    <property type="molecule type" value="Genomic_DNA"/>
</dbReference>
<keyword evidence="1" id="KW-0472">Membrane</keyword>
<keyword evidence="1" id="KW-1133">Transmembrane helix</keyword>
<dbReference type="AlphaFoldDB" id="A0A1H9THK6"/>